<reference evidence="1 2" key="1">
    <citation type="journal article" date="2015" name="Nature">
        <title>rRNA introns, odd ribosomes, and small enigmatic genomes across a large radiation of phyla.</title>
        <authorList>
            <person name="Brown C.T."/>
            <person name="Hug L.A."/>
            <person name="Thomas B.C."/>
            <person name="Sharon I."/>
            <person name="Castelle C.J."/>
            <person name="Singh A."/>
            <person name="Wilkins M.J."/>
            <person name="Williams K.H."/>
            <person name="Banfield J.F."/>
        </authorList>
    </citation>
    <scope>NUCLEOTIDE SEQUENCE [LARGE SCALE GENOMIC DNA]</scope>
</reference>
<evidence type="ECO:0000313" key="2">
    <source>
        <dbReference type="Proteomes" id="UP000034746"/>
    </source>
</evidence>
<organism evidence="1 2">
    <name type="scientific">Candidatus Uhrbacteria bacterium GW2011_GWF2_41_16</name>
    <dbReference type="NCBI Taxonomy" id="1618997"/>
    <lineage>
        <taxon>Bacteria</taxon>
        <taxon>Candidatus Uhriibacteriota</taxon>
    </lineage>
</organism>
<comment type="caution">
    <text evidence="1">The sequence shown here is derived from an EMBL/GenBank/DDBJ whole genome shotgun (WGS) entry which is preliminary data.</text>
</comment>
<proteinExistence type="predicted"/>
<protein>
    <submittedName>
        <fullName evidence="1">Uncharacterized protein</fullName>
    </submittedName>
</protein>
<evidence type="ECO:0000313" key="1">
    <source>
        <dbReference type="EMBL" id="KKR97411.1"/>
    </source>
</evidence>
<accession>A0A0G0VCM2</accession>
<dbReference type="EMBL" id="LCAU01000016">
    <property type="protein sequence ID" value="KKR97411.1"/>
    <property type="molecule type" value="Genomic_DNA"/>
</dbReference>
<sequence length="659" mass="77089">MDYLVKPHMFIGMETGNEFTHLQREKKNSLETPEEWRRKEGKTASDFLISLYETYFFAFGSYKEEWKEMKKACHKIESVSPTKAAEFFDIQYTSDFGKIAEGLKCISESSILQKFYDNILDQFSGHVLRLFVLNILKRKDDAESFFNEKYVYWSESHNDNYRGWLNDILQEFFVGPRTVSDLVVWTLAESSFEEIEHSVSFLDTEETDHALQISSDAAFFIPNWTLMQESLSKFFTPSQEREIRAVQMEVPMPDRDPWWYEMRSRPVLSDDEEDNDDDKDFSLLNNVKRYEKEETPMKLTDLARLFSALKEENSEAIGTALEHTLARGPIPAEKKKFIIDGLQMVAAIYGWKGGQIDPSLVSFQKKLKQLQEDIPIPVSADSIEVTHQQFKKKRTIEAYPQTLHRRMLEIVVSLFVDEARQNRNNKESVIQALFVIEQRARSLYAEVVEKGVPAFREYIHWLNEQSRQVVEDGEPHPGEFYVGRDTLTTLYPAANAFRWGKMTGAERHRLTVFVNVSRPLIQNMRSTHEMRMIMKDWLEKEGVTRSMFGIDGGYTGSSPYEVFKALDSSFTQDKGDRQIRLLNTSNENRRTISEDYFDIVEWMEMLPKFTDRAQRVLATEFGKYYVKATRRSSVERILAWTVQHAVWREMINDNSDFDN</sequence>
<dbReference type="AlphaFoldDB" id="A0A0G0VCM2"/>
<name>A0A0G0VCM2_9BACT</name>
<gene>
    <name evidence="1" type="ORF">UU48_C0016G0011</name>
</gene>
<dbReference type="Proteomes" id="UP000034746">
    <property type="component" value="Unassembled WGS sequence"/>
</dbReference>